<proteinExistence type="predicted"/>
<dbReference type="GeneID" id="77468700"/>
<dbReference type="Proteomes" id="UP000241238">
    <property type="component" value="Chromosome"/>
</dbReference>
<dbReference type="Gene3D" id="3.50.30.50">
    <property type="entry name" value="Putative cyclase"/>
    <property type="match status" value="1"/>
</dbReference>
<evidence type="ECO:0000313" key="2">
    <source>
        <dbReference type="Proteomes" id="UP000241238"/>
    </source>
</evidence>
<dbReference type="PANTHER" id="PTHR43564">
    <property type="entry name" value="KYNURENINE FORMAMIDASE-LIKE PROTEIN"/>
    <property type="match status" value="1"/>
</dbReference>
<accession>A0ABN5JI09</accession>
<name>A0ABN5JI09_FUSVA</name>
<evidence type="ECO:0000313" key="1">
    <source>
        <dbReference type="EMBL" id="AVQ31886.1"/>
    </source>
</evidence>
<sequence length="257" mass="28625">MRKIIDLSVAVESGLPCDPPNQIPHIKYCNHKDTAAEMAGFFGNATVDDLPEGNGWAIEFINISTHSGTHIDAPYHYYPTMNNGEKAWTIDEVPLDWFIGDGVVVDFSTKGDGYKVTASDMEEYFKKINYKLKAGDIVLVRSGAADRWGTKEYLTAGCGMSREATLWLIEKGVQVVGTDGWSWDRPLPLIAKEFNETGNKDIIWEGHRAGIEKAYCHLEKLTNLDKLPATGFKFYCFPIKIKAASAGWVRAIAIIEE</sequence>
<dbReference type="Pfam" id="PF04199">
    <property type="entry name" value="Cyclase"/>
    <property type="match status" value="1"/>
</dbReference>
<dbReference type="PANTHER" id="PTHR43564:SF2">
    <property type="entry name" value="BLR6059 PROTEIN"/>
    <property type="match status" value="1"/>
</dbReference>
<protein>
    <submittedName>
        <fullName evidence="1">Cyclase family protein</fullName>
    </submittedName>
</protein>
<dbReference type="InterPro" id="IPR007325">
    <property type="entry name" value="KFase/CYL"/>
</dbReference>
<organism evidence="1 2">
    <name type="scientific">Fusobacterium varium ATCC 27725</name>
    <dbReference type="NCBI Taxonomy" id="469618"/>
    <lineage>
        <taxon>Bacteria</taxon>
        <taxon>Fusobacteriati</taxon>
        <taxon>Fusobacteriota</taxon>
        <taxon>Fusobacteriia</taxon>
        <taxon>Fusobacteriales</taxon>
        <taxon>Fusobacteriaceae</taxon>
        <taxon>Fusobacterium</taxon>
    </lineage>
</organism>
<dbReference type="RefSeq" id="WP_005948254.1">
    <property type="nucleotide sequence ID" value="NZ_CP028103.1"/>
</dbReference>
<gene>
    <name evidence="1" type="ORF">C4N18_11905</name>
</gene>
<reference evidence="2" key="1">
    <citation type="journal article" date="2018" name="MSphere">
        <title>Fusobacterium Genomics Using MinION and Illumina Sequencing Enables Genome Completion and Correction.</title>
        <authorList>
            <person name="Todd S.M."/>
            <person name="Settlage R.E."/>
            <person name="Lahmers K.K."/>
            <person name="Slade D.J."/>
        </authorList>
    </citation>
    <scope>NUCLEOTIDE SEQUENCE [LARGE SCALE GENOMIC DNA]</scope>
    <source>
        <strain evidence="2">ATCC 27725</strain>
    </source>
</reference>
<keyword evidence="2" id="KW-1185">Reference proteome</keyword>
<dbReference type="InterPro" id="IPR037175">
    <property type="entry name" value="KFase_sf"/>
</dbReference>
<dbReference type="EMBL" id="CP028103">
    <property type="protein sequence ID" value="AVQ31886.1"/>
    <property type="molecule type" value="Genomic_DNA"/>
</dbReference>
<dbReference type="SUPFAM" id="SSF102198">
    <property type="entry name" value="Putative cyclase"/>
    <property type="match status" value="1"/>
</dbReference>